<dbReference type="Proteomes" id="UP000318431">
    <property type="component" value="Unassembled WGS sequence"/>
</dbReference>
<comment type="caution">
    <text evidence="4">The sequence shown here is derived from an EMBL/GenBank/DDBJ whole genome shotgun (WGS) entry which is preliminary data.</text>
</comment>
<evidence type="ECO:0000259" key="2">
    <source>
        <dbReference type="Pfam" id="PF01370"/>
    </source>
</evidence>
<evidence type="ECO:0000313" key="5">
    <source>
        <dbReference type="Proteomes" id="UP000318431"/>
    </source>
</evidence>
<feature type="domain" description="DUF1731" evidence="3">
    <location>
        <begin position="266"/>
        <end position="312"/>
    </location>
</feature>
<dbReference type="EMBL" id="VLLB01000012">
    <property type="protein sequence ID" value="TWI61123.1"/>
    <property type="molecule type" value="Genomic_DNA"/>
</dbReference>
<proteinExistence type="inferred from homology"/>
<name>A0A562QWZ3_9BURK</name>
<evidence type="ECO:0000313" key="4">
    <source>
        <dbReference type="EMBL" id="TWI61123.1"/>
    </source>
</evidence>
<dbReference type="InterPro" id="IPR001509">
    <property type="entry name" value="Epimerase_deHydtase"/>
</dbReference>
<evidence type="ECO:0000259" key="3">
    <source>
        <dbReference type="Pfam" id="PF08338"/>
    </source>
</evidence>
<dbReference type="PANTHER" id="PTHR11092:SF0">
    <property type="entry name" value="EPIMERASE FAMILY PROTEIN SDR39U1"/>
    <property type="match status" value="1"/>
</dbReference>
<dbReference type="OrthoDB" id="9801773at2"/>
<dbReference type="InterPro" id="IPR036291">
    <property type="entry name" value="NAD(P)-bd_dom_sf"/>
</dbReference>
<keyword evidence="5" id="KW-1185">Reference proteome</keyword>
<protein>
    <recommendedName>
        <fullName evidence="6">TIGR01777 family protein</fullName>
    </recommendedName>
</protein>
<dbReference type="Gene3D" id="3.40.50.720">
    <property type="entry name" value="NAD(P)-binding Rossmann-like Domain"/>
    <property type="match status" value="1"/>
</dbReference>
<evidence type="ECO:0008006" key="6">
    <source>
        <dbReference type="Google" id="ProtNLM"/>
    </source>
</evidence>
<dbReference type="Pfam" id="PF08338">
    <property type="entry name" value="DUF1731"/>
    <property type="match status" value="1"/>
</dbReference>
<dbReference type="Pfam" id="PF01370">
    <property type="entry name" value="Epimerase"/>
    <property type="match status" value="1"/>
</dbReference>
<sequence length="313" mass="33895">MDLADPLRFGAPGQTVLVTGATGFVGQHLVAALLADGQHVIALTRDTAAAQRTLGARVRCVMTVDELPVTEKIDLVINLAGARILGQRWTKKRQAALRASRVGLTKRLVAWIGKAQHKPRLMLSASAIGYYGVQPQAQLQPLTEDSPPQPVFMSQLCQEWEAAAQGAAQYGVAVATTRFGLVLGHGGALPPMLMPVRFGVGGPMGTGRQRLSWIHLDDLLRGLAWLARQDGNVAGAWNFTTPDCVAQRDFVATAARLLHRLAWLPTPAWPVRLLLGEQADLLLEGQCVMPRRLLSAGFEFRYPALEPALRSLL</sequence>
<feature type="domain" description="NAD-dependent epimerase/dehydratase" evidence="2">
    <location>
        <begin position="16"/>
        <end position="231"/>
    </location>
</feature>
<dbReference type="NCBIfam" id="TIGR01777">
    <property type="entry name" value="yfcH"/>
    <property type="match status" value="1"/>
</dbReference>
<organism evidence="4 5">
    <name type="scientific">Pseudoduganella lurida</name>
    <dbReference type="NCBI Taxonomy" id="1036180"/>
    <lineage>
        <taxon>Bacteria</taxon>
        <taxon>Pseudomonadati</taxon>
        <taxon>Pseudomonadota</taxon>
        <taxon>Betaproteobacteria</taxon>
        <taxon>Burkholderiales</taxon>
        <taxon>Oxalobacteraceae</taxon>
        <taxon>Telluria group</taxon>
        <taxon>Pseudoduganella</taxon>
    </lineage>
</organism>
<reference evidence="4 5" key="1">
    <citation type="journal article" date="2015" name="Stand. Genomic Sci.">
        <title>Genomic Encyclopedia of Bacterial and Archaeal Type Strains, Phase III: the genomes of soil and plant-associated and newly described type strains.</title>
        <authorList>
            <person name="Whitman W.B."/>
            <person name="Woyke T."/>
            <person name="Klenk H.P."/>
            <person name="Zhou Y."/>
            <person name="Lilburn T.G."/>
            <person name="Beck B.J."/>
            <person name="De Vos P."/>
            <person name="Vandamme P."/>
            <person name="Eisen J.A."/>
            <person name="Garrity G."/>
            <person name="Hugenholtz P."/>
            <person name="Kyrpides N.C."/>
        </authorList>
    </citation>
    <scope>NUCLEOTIDE SEQUENCE [LARGE SCALE GENOMIC DNA]</scope>
    <source>
        <strain evidence="4 5">CGMCC 1.10822</strain>
    </source>
</reference>
<comment type="similarity">
    <text evidence="1">Belongs to the NAD(P)-dependent epimerase/dehydratase family. SDR39U1 subfamily.</text>
</comment>
<dbReference type="SUPFAM" id="SSF51735">
    <property type="entry name" value="NAD(P)-binding Rossmann-fold domains"/>
    <property type="match status" value="1"/>
</dbReference>
<accession>A0A562QWZ3</accession>
<dbReference type="AlphaFoldDB" id="A0A562QWZ3"/>
<dbReference type="InterPro" id="IPR010099">
    <property type="entry name" value="SDR39U1"/>
</dbReference>
<evidence type="ECO:0000256" key="1">
    <source>
        <dbReference type="ARBA" id="ARBA00009353"/>
    </source>
</evidence>
<dbReference type="PANTHER" id="PTHR11092">
    <property type="entry name" value="SUGAR NUCLEOTIDE EPIMERASE RELATED"/>
    <property type="match status" value="1"/>
</dbReference>
<dbReference type="InterPro" id="IPR013549">
    <property type="entry name" value="DUF1731"/>
</dbReference>
<gene>
    <name evidence="4" type="ORF">IP91_04710</name>
</gene>